<proteinExistence type="inferred from homology"/>
<keyword evidence="12" id="KW-1185">Reference proteome</keyword>
<comment type="subcellular location">
    <subcellularLocation>
        <location evidence="1 9">Secreted</location>
    </subcellularLocation>
</comment>
<evidence type="ECO:0000313" key="12">
    <source>
        <dbReference type="Proteomes" id="UP000007646"/>
    </source>
</evidence>
<dbReference type="InterPro" id="IPR025933">
    <property type="entry name" value="Beta_defensin_dom"/>
</dbReference>
<dbReference type="Pfam" id="PF13841">
    <property type="entry name" value="Defensin_beta_2"/>
    <property type="match status" value="1"/>
</dbReference>
<evidence type="ECO:0000259" key="10">
    <source>
        <dbReference type="Pfam" id="PF13841"/>
    </source>
</evidence>
<protein>
    <recommendedName>
        <fullName evidence="9">Beta-defensin</fullName>
    </recommendedName>
</protein>
<evidence type="ECO:0000256" key="6">
    <source>
        <dbReference type="ARBA" id="ARBA00022940"/>
    </source>
</evidence>
<evidence type="ECO:0000256" key="3">
    <source>
        <dbReference type="ARBA" id="ARBA00022525"/>
    </source>
</evidence>
<evidence type="ECO:0000256" key="9">
    <source>
        <dbReference type="RuleBase" id="RU231113"/>
    </source>
</evidence>
<dbReference type="HOGENOM" id="CLU_181906_2_0_1"/>
<dbReference type="OMA" id="STEKCWK"/>
<name>G3U4L4_LOXAF</name>
<dbReference type="InParanoid" id="G3U4L4"/>
<evidence type="ECO:0000256" key="2">
    <source>
        <dbReference type="ARBA" id="ARBA00007371"/>
    </source>
</evidence>
<evidence type="ECO:0000256" key="7">
    <source>
        <dbReference type="ARBA" id="ARBA00023022"/>
    </source>
</evidence>
<dbReference type="Ensembl" id="ENSLAFT00000028130.1">
    <property type="protein sequence ID" value="ENSLAFP00000022772.1"/>
    <property type="gene ID" value="ENSLAFG00000027923.1"/>
</dbReference>
<comment type="function">
    <text evidence="9">Has antibacterial activity.</text>
</comment>
<reference evidence="11" key="2">
    <citation type="submission" date="2025-08" db="UniProtKB">
        <authorList>
            <consortium name="Ensembl"/>
        </authorList>
    </citation>
    <scope>IDENTIFICATION</scope>
    <source>
        <strain evidence="11">Isolate ISIS603380</strain>
    </source>
</reference>
<dbReference type="STRING" id="9785.ENSLAFP00000022772"/>
<evidence type="ECO:0000313" key="11">
    <source>
        <dbReference type="Ensembl" id="ENSLAFP00000022772.1"/>
    </source>
</evidence>
<dbReference type="PANTHER" id="PTHR15001:SF5">
    <property type="entry name" value="BETA-DEFENSIN"/>
    <property type="match status" value="1"/>
</dbReference>
<dbReference type="AlphaFoldDB" id="G3U4L4"/>
<organism evidence="11 12">
    <name type="scientific">Loxodonta africana</name>
    <name type="common">African elephant</name>
    <dbReference type="NCBI Taxonomy" id="9785"/>
    <lineage>
        <taxon>Eukaryota</taxon>
        <taxon>Metazoa</taxon>
        <taxon>Chordata</taxon>
        <taxon>Craniata</taxon>
        <taxon>Vertebrata</taxon>
        <taxon>Euteleostomi</taxon>
        <taxon>Mammalia</taxon>
        <taxon>Eutheria</taxon>
        <taxon>Afrotheria</taxon>
        <taxon>Proboscidea</taxon>
        <taxon>Elephantidae</taxon>
        <taxon>Loxodonta</taxon>
    </lineage>
</organism>
<accession>G3U4L4</accession>
<evidence type="ECO:0000256" key="5">
    <source>
        <dbReference type="ARBA" id="ARBA00022729"/>
    </source>
</evidence>
<dbReference type="eggNOG" id="ENOG502TEI7">
    <property type="taxonomic scope" value="Eukaryota"/>
</dbReference>
<keyword evidence="3 9" id="KW-0964">Secreted</keyword>
<keyword evidence="5 9" id="KW-0732">Signal</keyword>
<feature type="domain" description="Beta-defensin" evidence="10">
    <location>
        <begin position="24"/>
        <end position="53"/>
    </location>
</feature>
<sequence>MKLLLLTLAALVLLSQVIPGSTKKCWSLHGTCRDKCIKNEMAYIFCMNGNLCCVKPKYQP</sequence>
<reference evidence="11" key="3">
    <citation type="submission" date="2025-09" db="UniProtKB">
        <authorList>
            <consortium name="Ensembl"/>
        </authorList>
    </citation>
    <scope>IDENTIFICATION</scope>
    <source>
        <strain evidence="11">Isolate ISIS603380</strain>
    </source>
</reference>
<dbReference type="GO" id="GO:0045087">
    <property type="term" value="P:innate immune response"/>
    <property type="evidence" value="ECO:0007669"/>
    <property type="project" value="InterPro"/>
</dbReference>
<keyword evidence="8" id="KW-1015">Disulfide bond</keyword>
<evidence type="ECO:0000256" key="8">
    <source>
        <dbReference type="ARBA" id="ARBA00023157"/>
    </source>
</evidence>
<dbReference type="Gene3D" id="3.10.360.10">
    <property type="entry name" value="Antimicrobial Peptide, Beta-defensin 2, Chain A"/>
    <property type="match status" value="1"/>
</dbReference>
<feature type="signal peptide" evidence="9">
    <location>
        <begin position="1"/>
        <end position="22"/>
    </location>
</feature>
<comment type="similarity">
    <text evidence="2 9">Belongs to the beta-defensin family.</text>
</comment>
<reference evidence="11 12" key="1">
    <citation type="submission" date="2009-06" db="EMBL/GenBank/DDBJ databases">
        <title>The Genome Sequence of Loxodonta africana (African elephant).</title>
        <authorList>
            <person name="Di Palma F."/>
            <person name="Heiman D."/>
            <person name="Young S."/>
            <person name="Johnson J."/>
            <person name="Lander E.S."/>
            <person name="Lindblad-Toh K."/>
        </authorList>
    </citation>
    <scope>NUCLEOTIDE SEQUENCE [LARGE SCALE GENOMIC DNA]</scope>
    <source>
        <strain evidence="11 12">Isolate ISIS603380</strain>
    </source>
</reference>
<dbReference type="GO" id="GO:0042742">
    <property type="term" value="P:defense response to bacterium"/>
    <property type="evidence" value="ECO:0007669"/>
    <property type="project" value="UniProtKB-UniRule"/>
</dbReference>
<dbReference type="GeneTree" id="ENSGT00940000163582"/>
<dbReference type="GO" id="GO:0005576">
    <property type="term" value="C:extracellular region"/>
    <property type="evidence" value="ECO:0007669"/>
    <property type="project" value="UniProtKB-SubCell"/>
</dbReference>
<dbReference type="Proteomes" id="UP000007646">
    <property type="component" value="Unassembled WGS sequence"/>
</dbReference>
<dbReference type="InterPro" id="IPR050544">
    <property type="entry name" value="Beta-defensin"/>
</dbReference>
<evidence type="ECO:0000256" key="1">
    <source>
        <dbReference type="ARBA" id="ARBA00004613"/>
    </source>
</evidence>
<evidence type="ECO:0000256" key="4">
    <source>
        <dbReference type="ARBA" id="ARBA00022529"/>
    </source>
</evidence>
<feature type="chain" id="PRO_5005131975" description="Beta-defensin" evidence="9">
    <location>
        <begin position="23"/>
        <end position="60"/>
    </location>
</feature>
<keyword evidence="7 9" id="KW-0044">Antibiotic</keyword>
<keyword evidence="6 9" id="KW-0211">Defensin</keyword>
<dbReference type="PANTHER" id="PTHR15001">
    <property type="entry name" value="BETA-DEFENSIN 123-RELATED"/>
    <property type="match status" value="1"/>
</dbReference>
<keyword evidence="4 9" id="KW-0929">Antimicrobial</keyword>